<feature type="non-terminal residue" evidence="1">
    <location>
        <position position="158"/>
    </location>
</feature>
<dbReference type="AlphaFoldDB" id="T0YYI7"/>
<gene>
    <name evidence="1" type="ORF">B1A_17236</name>
</gene>
<reference evidence="1" key="2">
    <citation type="journal article" date="2014" name="ISME J.">
        <title>Microbial stratification in low pH oxic and suboxic macroscopic growths along an acid mine drainage.</title>
        <authorList>
            <person name="Mendez-Garcia C."/>
            <person name="Mesa V."/>
            <person name="Sprenger R.R."/>
            <person name="Richter M."/>
            <person name="Diez M.S."/>
            <person name="Solano J."/>
            <person name="Bargiela R."/>
            <person name="Golyshina O.V."/>
            <person name="Manteca A."/>
            <person name="Ramos J.L."/>
            <person name="Gallego J.R."/>
            <person name="Llorente I."/>
            <person name="Martins Dos Santos V.A."/>
            <person name="Jensen O.N."/>
            <person name="Pelaez A.I."/>
            <person name="Sanchez J."/>
            <person name="Ferrer M."/>
        </authorList>
    </citation>
    <scope>NUCLEOTIDE SEQUENCE</scope>
</reference>
<proteinExistence type="predicted"/>
<sequence length="158" mass="17154">KRVAESLETVHNTLPADGHGIAARLVERRQRLNDYVRVLHTKRAPSGASVFEMQGRLLRLPEGARSTVRWRGNDLNRIDEATAQRVLNLLQDASGAASLFTGADVSPWSGAKLLDGSEAIGAIDLALEVEGQWKAVGITLQALRNAVPQLQVQSVEDI</sequence>
<reference evidence="1" key="1">
    <citation type="submission" date="2013-08" db="EMBL/GenBank/DDBJ databases">
        <authorList>
            <person name="Mendez C."/>
            <person name="Richter M."/>
            <person name="Ferrer M."/>
            <person name="Sanchez J."/>
        </authorList>
    </citation>
    <scope>NUCLEOTIDE SEQUENCE</scope>
</reference>
<organism evidence="1">
    <name type="scientific">mine drainage metagenome</name>
    <dbReference type="NCBI Taxonomy" id="410659"/>
    <lineage>
        <taxon>unclassified sequences</taxon>
        <taxon>metagenomes</taxon>
        <taxon>ecological metagenomes</taxon>
    </lineage>
</organism>
<evidence type="ECO:0000313" key="1">
    <source>
        <dbReference type="EMBL" id="EQD38088.1"/>
    </source>
</evidence>
<protein>
    <submittedName>
        <fullName evidence="1">Uncharacterized protein</fullName>
    </submittedName>
</protein>
<comment type="caution">
    <text evidence="1">The sequence shown here is derived from an EMBL/GenBank/DDBJ whole genome shotgun (WGS) entry which is preliminary data.</text>
</comment>
<accession>T0YYI7</accession>
<dbReference type="EMBL" id="AUZX01012674">
    <property type="protein sequence ID" value="EQD38088.1"/>
    <property type="molecule type" value="Genomic_DNA"/>
</dbReference>
<feature type="non-terminal residue" evidence="1">
    <location>
        <position position="1"/>
    </location>
</feature>
<name>T0YYI7_9ZZZZ</name>